<dbReference type="Pfam" id="PF20127">
    <property type="entry name" value="DUF6517"/>
    <property type="match status" value="1"/>
</dbReference>
<protein>
    <submittedName>
        <fullName evidence="1">Uncharacterized protein</fullName>
    </submittedName>
</protein>
<evidence type="ECO:0000313" key="1">
    <source>
        <dbReference type="EMBL" id="CQR48904.1"/>
    </source>
</evidence>
<dbReference type="PROSITE" id="PS51318">
    <property type="entry name" value="TAT"/>
    <property type="match status" value="1"/>
</dbReference>
<proteinExistence type="predicted"/>
<dbReference type="AlphaFoldDB" id="A0A0D6JM14"/>
<dbReference type="InterPro" id="IPR045396">
    <property type="entry name" value="DUF6517"/>
</dbReference>
<reference evidence="2" key="1">
    <citation type="submission" date="2015-03" db="EMBL/GenBank/DDBJ databases">
        <authorList>
            <person name="Urmite Genomes"/>
        </authorList>
    </citation>
    <scope>NUCLEOTIDE SEQUENCE [LARGE SCALE GENOMIC DNA]</scope>
    <source>
        <strain evidence="2">Arc-Hr</strain>
    </source>
</reference>
<evidence type="ECO:0000313" key="2">
    <source>
        <dbReference type="Proteomes" id="UP000198902"/>
    </source>
</evidence>
<accession>A0A0D6JM14</accession>
<sequence length="269" mass="28835">MKGENNETHSIRRRAYLGIAASAGLAGLAGCSSGMTASAARAPPQVPEAALEAGGWEYIGGHSLDPAFEQSIGPASVSAAFETVVYEDMDLSEELKEKTLGQAEGQFSLFFATRVTLDPSLSNLPKEVRGTVVDLVEDHARKNYEGQLEDVDVTDIEQTGTRSTTVDTGESARVTEYEATIAFDEITFPFTDEREFTIEGQEFDVSGMLAVWEHDGTILVAGGAHPGENIELSVTKEPTEAIEVSVDIDLGLTPDAYREELQSLVAGVE</sequence>
<organism evidence="1 2">
    <name type="scientific">Haloferax massiliensis</name>
    <dbReference type="NCBI Taxonomy" id="1476858"/>
    <lineage>
        <taxon>Archaea</taxon>
        <taxon>Methanobacteriati</taxon>
        <taxon>Methanobacteriota</taxon>
        <taxon>Stenosarchaea group</taxon>
        <taxon>Halobacteria</taxon>
        <taxon>Halobacteriales</taxon>
        <taxon>Haloferacaceae</taxon>
        <taxon>Haloferax</taxon>
    </lineage>
</organism>
<dbReference type="PROSITE" id="PS51257">
    <property type="entry name" value="PROKAR_LIPOPROTEIN"/>
    <property type="match status" value="1"/>
</dbReference>
<dbReference type="InterPro" id="IPR006311">
    <property type="entry name" value="TAT_signal"/>
</dbReference>
<name>A0A0D6JM14_9EURY</name>
<keyword evidence="2" id="KW-1185">Reference proteome</keyword>
<dbReference type="EMBL" id="CSTE01000001">
    <property type="protein sequence ID" value="CQR48904.1"/>
    <property type="molecule type" value="Genomic_DNA"/>
</dbReference>
<dbReference type="Proteomes" id="UP000198902">
    <property type="component" value="Unassembled WGS sequence"/>
</dbReference>
<gene>
    <name evidence="1" type="ORF">BN996_00353</name>
</gene>